<dbReference type="SUPFAM" id="SSF51735">
    <property type="entry name" value="NAD(P)-binding Rossmann-fold domains"/>
    <property type="match status" value="1"/>
</dbReference>
<dbReference type="PRINTS" id="PR00081">
    <property type="entry name" value="GDHRDH"/>
</dbReference>
<keyword evidence="3" id="KW-0520">NAD</keyword>
<accession>A0A937RDD6</accession>
<reference evidence="5" key="1">
    <citation type="submission" date="2020-12" db="EMBL/GenBank/DDBJ databases">
        <title>Genomic characterization of non-nitrogen-fixing Frankia strains.</title>
        <authorList>
            <person name="Carlos-Shanley C."/>
            <person name="Guerra T."/>
            <person name="Hahn D."/>
        </authorList>
    </citation>
    <scope>NUCLEOTIDE SEQUENCE</scope>
    <source>
        <strain evidence="5">CN6</strain>
    </source>
</reference>
<dbReference type="SMART" id="SM00822">
    <property type="entry name" value="PKS_KR"/>
    <property type="match status" value="1"/>
</dbReference>
<dbReference type="GO" id="GO:0016491">
    <property type="term" value="F:oxidoreductase activity"/>
    <property type="evidence" value="ECO:0007669"/>
    <property type="project" value="UniProtKB-KW"/>
</dbReference>
<protein>
    <submittedName>
        <fullName evidence="5">SDR family oxidoreductase</fullName>
    </submittedName>
</protein>
<dbReference type="CDD" id="cd05233">
    <property type="entry name" value="SDR_c"/>
    <property type="match status" value="1"/>
</dbReference>
<dbReference type="Gene3D" id="3.40.50.720">
    <property type="entry name" value="NAD(P)-binding Rossmann-like Domain"/>
    <property type="match status" value="1"/>
</dbReference>
<name>A0A937RDD6_9ACTN</name>
<comment type="similarity">
    <text evidence="1">Belongs to the short-chain dehydrogenases/reductases (SDR) family.</text>
</comment>
<dbReference type="InterPro" id="IPR020904">
    <property type="entry name" value="Sc_DH/Rdtase_CS"/>
</dbReference>
<dbReference type="PANTHER" id="PTHR24321">
    <property type="entry name" value="DEHYDROGENASES, SHORT CHAIN"/>
    <property type="match status" value="1"/>
</dbReference>
<evidence type="ECO:0000256" key="3">
    <source>
        <dbReference type="ARBA" id="ARBA00023027"/>
    </source>
</evidence>
<dbReference type="RefSeq" id="WP_202999417.1">
    <property type="nucleotide sequence ID" value="NZ_JADWYU010000085.1"/>
</dbReference>
<dbReference type="Proteomes" id="UP000604475">
    <property type="component" value="Unassembled WGS sequence"/>
</dbReference>
<dbReference type="Pfam" id="PF13561">
    <property type="entry name" value="adh_short_C2"/>
    <property type="match status" value="1"/>
</dbReference>
<dbReference type="InterPro" id="IPR002347">
    <property type="entry name" value="SDR_fam"/>
</dbReference>
<evidence type="ECO:0000256" key="1">
    <source>
        <dbReference type="ARBA" id="ARBA00006484"/>
    </source>
</evidence>
<dbReference type="PROSITE" id="PS00061">
    <property type="entry name" value="ADH_SHORT"/>
    <property type="match status" value="1"/>
</dbReference>
<evidence type="ECO:0000259" key="4">
    <source>
        <dbReference type="SMART" id="SM00822"/>
    </source>
</evidence>
<keyword evidence="6" id="KW-1185">Reference proteome</keyword>
<evidence type="ECO:0000313" key="6">
    <source>
        <dbReference type="Proteomes" id="UP000604475"/>
    </source>
</evidence>
<proteinExistence type="inferred from homology"/>
<keyword evidence="2" id="KW-0560">Oxidoreductase</keyword>
<evidence type="ECO:0000256" key="2">
    <source>
        <dbReference type="ARBA" id="ARBA00023002"/>
    </source>
</evidence>
<evidence type="ECO:0000313" key="5">
    <source>
        <dbReference type="EMBL" id="MBL7630048.1"/>
    </source>
</evidence>
<dbReference type="PRINTS" id="PR00080">
    <property type="entry name" value="SDRFAMILY"/>
</dbReference>
<dbReference type="EMBL" id="JAEACQ010000242">
    <property type="protein sequence ID" value="MBL7630048.1"/>
    <property type="molecule type" value="Genomic_DNA"/>
</dbReference>
<dbReference type="InterPro" id="IPR057326">
    <property type="entry name" value="KR_dom"/>
</dbReference>
<comment type="caution">
    <text evidence="5">The sequence shown here is derived from an EMBL/GenBank/DDBJ whole genome shotgun (WGS) entry which is preliminary data.</text>
</comment>
<organism evidence="5 6">
    <name type="scientific">Frankia nepalensis</name>
    <dbReference type="NCBI Taxonomy" id="1836974"/>
    <lineage>
        <taxon>Bacteria</taxon>
        <taxon>Bacillati</taxon>
        <taxon>Actinomycetota</taxon>
        <taxon>Actinomycetes</taxon>
        <taxon>Frankiales</taxon>
        <taxon>Frankiaceae</taxon>
        <taxon>Frankia</taxon>
    </lineage>
</organism>
<dbReference type="PANTHER" id="PTHR24321:SF8">
    <property type="entry name" value="ESTRADIOL 17-BETA-DEHYDROGENASE 8-RELATED"/>
    <property type="match status" value="1"/>
</dbReference>
<dbReference type="AlphaFoldDB" id="A0A937RDD6"/>
<feature type="domain" description="Ketoreductase" evidence="4">
    <location>
        <begin position="9"/>
        <end position="189"/>
    </location>
</feature>
<dbReference type="FunFam" id="3.40.50.720:FF:000084">
    <property type="entry name" value="Short-chain dehydrogenase reductase"/>
    <property type="match status" value="1"/>
</dbReference>
<dbReference type="InterPro" id="IPR036291">
    <property type="entry name" value="NAD(P)-bd_dom_sf"/>
</dbReference>
<sequence length="254" mass="25978">MIHYDFDGKVAVVTGAAGGIGRATARRLAAAGARVVVADLDLDQAEETVKLIAGDGGDAAAVRVDVAESASVKAMVDFTVRRYGGLDYAHNNAGIVGAGANIADMPDEVWERGIAVMLSGVFYGMKHEIPAILARGGGAIVNTSSGAGLIGFPGMGNYVAAKHGVIGLTRTAALEYITQGIRINAICPGTARSRMVDDWMRGSAEAEAQVAALHPIGRIAEADEIAEAVLWLLSGAASFVVGAALPVDGGYTIT</sequence>
<gene>
    <name evidence="5" type="ORF">I7412_23335</name>
</gene>
<dbReference type="NCBIfam" id="NF005559">
    <property type="entry name" value="PRK07231.1"/>
    <property type="match status" value="1"/>
</dbReference>